<dbReference type="EMBL" id="HF935243">
    <property type="protein sequence ID" value="CCX05260.1"/>
    <property type="molecule type" value="Genomic_DNA"/>
</dbReference>
<evidence type="ECO:0000256" key="1">
    <source>
        <dbReference type="SAM" id="MobiDB-lite"/>
    </source>
</evidence>
<feature type="region of interest" description="Disordered" evidence="1">
    <location>
        <begin position="13"/>
        <end position="37"/>
    </location>
</feature>
<keyword evidence="3" id="KW-1185">Reference proteome</keyword>
<organism evidence="2 3">
    <name type="scientific">Pyronema omphalodes (strain CBS 100304)</name>
    <name type="common">Pyronema confluens</name>
    <dbReference type="NCBI Taxonomy" id="1076935"/>
    <lineage>
        <taxon>Eukaryota</taxon>
        <taxon>Fungi</taxon>
        <taxon>Dikarya</taxon>
        <taxon>Ascomycota</taxon>
        <taxon>Pezizomycotina</taxon>
        <taxon>Pezizomycetes</taxon>
        <taxon>Pezizales</taxon>
        <taxon>Pyronemataceae</taxon>
        <taxon>Pyronema</taxon>
    </lineage>
</organism>
<protein>
    <submittedName>
        <fullName evidence="2">Uncharacterized protein</fullName>
    </submittedName>
</protein>
<name>U4L5D4_PYROM</name>
<dbReference type="AlphaFoldDB" id="U4L5D4"/>
<sequence>MLVHSLPLAFHTSTTSNTTTFPLLSSQHPAPQHSNRLAFSEHYDTHIEES</sequence>
<gene>
    <name evidence="2" type="ORF">PCON_04847</name>
</gene>
<dbReference type="Proteomes" id="UP000018144">
    <property type="component" value="Unassembled WGS sequence"/>
</dbReference>
<reference evidence="2 3" key="1">
    <citation type="journal article" date="2013" name="PLoS Genet.">
        <title>The genome and development-dependent transcriptomes of Pyronema confluens: a window into fungal evolution.</title>
        <authorList>
            <person name="Traeger S."/>
            <person name="Altegoer F."/>
            <person name="Freitag M."/>
            <person name="Gabaldon T."/>
            <person name="Kempken F."/>
            <person name="Kumar A."/>
            <person name="Marcet-Houben M."/>
            <person name="Poggeler S."/>
            <person name="Stajich J.E."/>
            <person name="Nowrousian M."/>
        </authorList>
    </citation>
    <scope>NUCLEOTIDE SEQUENCE [LARGE SCALE GENOMIC DNA]</scope>
    <source>
        <strain evidence="3">CBS 100304</strain>
        <tissue evidence="2">Vegetative mycelium</tissue>
    </source>
</reference>
<evidence type="ECO:0000313" key="2">
    <source>
        <dbReference type="EMBL" id="CCX05260.1"/>
    </source>
</evidence>
<feature type="compositionally biased region" description="Polar residues" evidence="1">
    <location>
        <begin position="21"/>
        <end position="37"/>
    </location>
</feature>
<accession>U4L5D4</accession>
<evidence type="ECO:0000313" key="3">
    <source>
        <dbReference type="Proteomes" id="UP000018144"/>
    </source>
</evidence>
<proteinExistence type="predicted"/>